<keyword evidence="8" id="KW-0472">Membrane</keyword>
<dbReference type="GO" id="GO:0008235">
    <property type="term" value="F:metalloexopeptidase activity"/>
    <property type="evidence" value="ECO:0007669"/>
    <property type="project" value="InterPro"/>
</dbReference>
<feature type="compositionally biased region" description="Polar residues" evidence="7">
    <location>
        <begin position="7"/>
        <end position="24"/>
    </location>
</feature>
<comment type="similarity">
    <text evidence="2">Belongs to the peptidase M28 family. M28B subfamily.</text>
</comment>
<sequence>MADNSRESQPLLQSNSGGRQTPQSRARRALPYGLVALVFIIISVVLLVVLVKPKDSDQPSDRPKKSPLSDQLTTPSIFNHLEELYAIALNHNNSRSVTNGYMASAEYVQAQLKHKAGSYCDVSTQEFKVPVWSELAAPELSSTGIGHDGAHIQYQNKVDFQTSSPHCFAAFTCTRRLTLLYPWLPDFRDSGPSTTLKKQAIEGVANHGCSAKDHKWVQGKIAVIEEGGSCTLWDAAYLAEQHGATGVLFYNSPSRKALLYSRIRISAWAEGDPLISIPVLSITNSFGSTLLQNLDTARLTLKTVNSQTVESTINVLCTTRGGDAKDTIVLGAHLDSVPEGPGMVDNGSGATSLLEIALVMAKANYELKNKIVFGWWGAEEIGLLGSRHFVRELVKDPKSKKLIAMNMNFDMLASPNYVPYVHDGKTAPKDLVGPSSKIDHLLIEYFDREKKPFEYTDMTGGSDFLPFLLEGIPSGGLLTGAGERKTTEQRTLFGGFANAPLDPCYHQSCDTPENVSKSALKLMSQAALSAIAKLAKAENIRDWLANKDVKLR</sequence>
<dbReference type="PANTHER" id="PTHR12147">
    <property type="entry name" value="METALLOPEPTIDASE M28 FAMILY MEMBER"/>
    <property type="match status" value="1"/>
</dbReference>
<evidence type="ECO:0000259" key="9">
    <source>
        <dbReference type="Pfam" id="PF02225"/>
    </source>
</evidence>
<feature type="region of interest" description="Disordered" evidence="7">
    <location>
        <begin position="1"/>
        <end position="25"/>
    </location>
</feature>
<dbReference type="GO" id="GO:0006508">
    <property type="term" value="P:proteolysis"/>
    <property type="evidence" value="ECO:0007669"/>
    <property type="project" value="UniProtKB-KW"/>
</dbReference>
<keyword evidence="4 6" id="KW-0378">Hydrolase</keyword>
<comment type="caution">
    <text evidence="11">The sequence shown here is derived from an EMBL/GenBank/DDBJ whole genome shotgun (WGS) entry which is preliminary data.</text>
</comment>
<evidence type="ECO:0000259" key="10">
    <source>
        <dbReference type="Pfam" id="PF04389"/>
    </source>
</evidence>
<dbReference type="Pfam" id="PF02225">
    <property type="entry name" value="PA"/>
    <property type="match status" value="1"/>
</dbReference>
<keyword evidence="8" id="KW-0812">Transmembrane</keyword>
<evidence type="ECO:0000256" key="4">
    <source>
        <dbReference type="ARBA" id="ARBA00022801"/>
    </source>
</evidence>
<dbReference type="SUPFAM" id="SSF53187">
    <property type="entry name" value="Zn-dependent exopeptidases"/>
    <property type="match status" value="1"/>
</dbReference>
<keyword evidence="5 6" id="KW-0862">Zinc</keyword>
<dbReference type="Gene3D" id="3.40.630.10">
    <property type="entry name" value="Zn peptidases"/>
    <property type="match status" value="1"/>
</dbReference>
<feature type="domain" description="PA" evidence="9">
    <location>
        <begin position="205"/>
        <end position="290"/>
    </location>
</feature>
<comment type="cofactor">
    <cofactor evidence="1">
        <name>Zn(2+)</name>
        <dbReference type="ChEBI" id="CHEBI:29105"/>
    </cofactor>
</comment>
<reference evidence="11" key="1">
    <citation type="submission" date="2021-07" db="EMBL/GenBank/DDBJ databases">
        <title>Draft genome of Mortierella alpina, strain LL118, isolated from an aspen leaf litter sample.</title>
        <authorList>
            <person name="Yang S."/>
            <person name="Vinatzer B.A."/>
        </authorList>
    </citation>
    <scope>NUCLEOTIDE SEQUENCE</scope>
    <source>
        <strain evidence="11">LL118</strain>
    </source>
</reference>
<feature type="domain" description="Peptidase M28" evidence="10">
    <location>
        <begin position="314"/>
        <end position="529"/>
    </location>
</feature>
<dbReference type="InterPro" id="IPR003137">
    <property type="entry name" value="PA_domain"/>
</dbReference>
<dbReference type="InterPro" id="IPR046450">
    <property type="entry name" value="PA_dom_sf"/>
</dbReference>
<protein>
    <recommendedName>
        <fullName evidence="6">Peptide hydrolase</fullName>
        <ecNumber evidence="6">3.4.-.-</ecNumber>
    </recommendedName>
</protein>
<dbReference type="AlphaFoldDB" id="A0A9P8A0S7"/>
<evidence type="ECO:0000256" key="2">
    <source>
        <dbReference type="ARBA" id="ARBA00005634"/>
    </source>
</evidence>
<dbReference type="EMBL" id="JAIFTL010000138">
    <property type="protein sequence ID" value="KAG9322588.1"/>
    <property type="molecule type" value="Genomic_DNA"/>
</dbReference>
<dbReference type="InterPro" id="IPR007484">
    <property type="entry name" value="Peptidase_M28"/>
</dbReference>
<name>A0A9P8A0S7_MORAP</name>
<dbReference type="PANTHER" id="PTHR12147:SF26">
    <property type="entry name" value="PEPTIDASE M28 DOMAIN-CONTAINING PROTEIN"/>
    <property type="match status" value="1"/>
</dbReference>
<evidence type="ECO:0000256" key="3">
    <source>
        <dbReference type="ARBA" id="ARBA00022670"/>
    </source>
</evidence>
<evidence type="ECO:0000256" key="6">
    <source>
        <dbReference type="RuleBase" id="RU361240"/>
    </source>
</evidence>
<evidence type="ECO:0000313" key="11">
    <source>
        <dbReference type="EMBL" id="KAG9322588.1"/>
    </source>
</evidence>
<dbReference type="Proteomes" id="UP000717515">
    <property type="component" value="Unassembled WGS sequence"/>
</dbReference>
<evidence type="ECO:0000256" key="7">
    <source>
        <dbReference type="SAM" id="MobiDB-lite"/>
    </source>
</evidence>
<evidence type="ECO:0000256" key="5">
    <source>
        <dbReference type="ARBA" id="ARBA00022833"/>
    </source>
</evidence>
<keyword evidence="3 6" id="KW-0645">Protease</keyword>
<organism evidence="11 12">
    <name type="scientific">Mortierella alpina</name>
    <name type="common">Oleaginous fungus</name>
    <name type="synonym">Mortierella renispora</name>
    <dbReference type="NCBI Taxonomy" id="64518"/>
    <lineage>
        <taxon>Eukaryota</taxon>
        <taxon>Fungi</taxon>
        <taxon>Fungi incertae sedis</taxon>
        <taxon>Mucoromycota</taxon>
        <taxon>Mortierellomycotina</taxon>
        <taxon>Mortierellomycetes</taxon>
        <taxon>Mortierellales</taxon>
        <taxon>Mortierellaceae</taxon>
        <taxon>Mortierella</taxon>
    </lineage>
</organism>
<dbReference type="InterPro" id="IPR045175">
    <property type="entry name" value="M28_fam"/>
</dbReference>
<keyword evidence="6" id="KW-0479">Metal-binding</keyword>
<accession>A0A9P8A0S7</accession>
<feature type="transmembrane region" description="Helical" evidence="8">
    <location>
        <begin position="29"/>
        <end position="51"/>
    </location>
</feature>
<keyword evidence="8" id="KW-1133">Transmembrane helix</keyword>
<dbReference type="Pfam" id="PF04389">
    <property type="entry name" value="Peptidase_M28"/>
    <property type="match status" value="1"/>
</dbReference>
<dbReference type="SUPFAM" id="SSF52025">
    <property type="entry name" value="PA domain"/>
    <property type="match status" value="1"/>
</dbReference>
<dbReference type="EC" id="3.4.-.-" evidence="6"/>
<evidence type="ECO:0000313" key="12">
    <source>
        <dbReference type="Proteomes" id="UP000717515"/>
    </source>
</evidence>
<evidence type="ECO:0000256" key="1">
    <source>
        <dbReference type="ARBA" id="ARBA00001947"/>
    </source>
</evidence>
<dbReference type="GO" id="GO:0046872">
    <property type="term" value="F:metal ion binding"/>
    <property type="evidence" value="ECO:0007669"/>
    <property type="project" value="UniProtKB-KW"/>
</dbReference>
<proteinExistence type="inferred from homology"/>
<dbReference type="Gene3D" id="3.50.30.30">
    <property type="match status" value="1"/>
</dbReference>
<evidence type="ECO:0000256" key="8">
    <source>
        <dbReference type="SAM" id="Phobius"/>
    </source>
</evidence>
<gene>
    <name evidence="11" type="ORF">KVV02_007901</name>
</gene>